<evidence type="ECO:0000313" key="2">
    <source>
        <dbReference type="EMBL" id="CAE7569153.1"/>
    </source>
</evidence>
<organism evidence="2 3">
    <name type="scientific">Symbiodinium natans</name>
    <dbReference type="NCBI Taxonomy" id="878477"/>
    <lineage>
        <taxon>Eukaryota</taxon>
        <taxon>Sar</taxon>
        <taxon>Alveolata</taxon>
        <taxon>Dinophyceae</taxon>
        <taxon>Suessiales</taxon>
        <taxon>Symbiodiniaceae</taxon>
        <taxon>Symbiodinium</taxon>
    </lineage>
</organism>
<evidence type="ECO:0000256" key="1">
    <source>
        <dbReference type="SAM" id="MobiDB-lite"/>
    </source>
</evidence>
<comment type="caution">
    <text evidence="2">The sequence shown here is derived from an EMBL/GenBank/DDBJ whole genome shotgun (WGS) entry which is preliminary data.</text>
</comment>
<sequence>MKELLLDQACSSWEHADSECIRVSFQRARQAVAAELAEAAEVECAWRGSHCMTGEQAFRLRRSSLARLRTHSVELPAAPVRQKQCKRPREAVPARAVSAGSAATAPDLSHGASRCTV</sequence>
<reference evidence="2" key="1">
    <citation type="submission" date="2021-02" db="EMBL/GenBank/DDBJ databases">
        <authorList>
            <person name="Dougan E. K."/>
            <person name="Rhodes N."/>
            <person name="Thang M."/>
            <person name="Chan C."/>
        </authorList>
    </citation>
    <scope>NUCLEOTIDE SEQUENCE</scope>
</reference>
<feature type="compositionally biased region" description="Low complexity" evidence="1">
    <location>
        <begin position="96"/>
        <end position="106"/>
    </location>
</feature>
<accession>A0A812UL38</accession>
<dbReference type="Proteomes" id="UP000604046">
    <property type="component" value="Unassembled WGS sequence"/>
</dbReference>
<gene>
    <name evidence="2" type="ORF">SNAT2548_LOCUS32356</name>
</gene>
<keyword evidence="3" id="KW-1185">Reference proteome</keyword>
<name>A0A812UL38_9DINO</name>
<dbReference type="EMBL" id="CAJNDS010002706">
    <property type="protein sequence ID" value="CAE7569153.1"/>
    <property type="molecule type" value="Genomic_DNA"/>
</dbReference>
<dbReference type="AlphaFoldDB" id="A0A812UL38"/>
<feature type="region of interest" description="Disordered" evidence="1">
    <location>
        <begin position="96"/>
        <end position="117"/>
    </location>
</feature>
<evidence type="ECO:0000313" key="3">
    <source>
        <dbReference type="Proteomes" id="UP000604046"/>
    </source>
</evidence>
<proteinExistence type="predicted"/>
<protein>
    <submittedName>
        <fullName evidence="2">Uncharacterized protein</fullName>
    </submittedName>
</protein>